<dbReference type="PANTHER" id="PTHR23359">
    <property type="entry name" value="NUCLEOTIDE KINASE"/>
    <property type="match status" value="1"/>
</dbReference>
<name>A0A382KE56_9ZZZZ</name>
<gene>
    <name evidence="4" type="ORF">METZ01_LOCUS275323</name>
</gene>
<proteinExistence type="predicted"/>
<dbReference type="GO" id="GO:0005524">
    <property type="term" value="F:ATP binding"/>
    <property type="evidence" value="ECO:0007669"/>
    <property type="project" value="InterPro"/>
</dbReference>
<feature type="non-terminal residue" evidence="4">
    <location>
        <position position="79"/>
    </location>
</feature>
<keyword evidence="3" id="KW-0418">Kinase</keyword>
<dbReference type="GO" id="GO:0006139">
    <property type="term" value="P:nucleobase-containing compound metabolic process"/>
    <property type="evidence" value="ECO:0007669"/>
    <property type="project" value="InterPro"/>
</dbReference>
<protein>
    <recommendedName>
        <fullName evidence="5">Adenylate kinase active site lid domain-containing protein</fullName>
    </recommendedName>
</protein>
<evidence type="ECO:0008006" key="5">
    <source>
        <dbReference type="Google" id="ProtNLM"/>
    </source>
</evidence>
<dbReference type="PRINTS" id="PR00094">
    <property type="entry name" value="ADENYLTKNASE"/>
</dbReference>
<accession>A0A382KE56</accession>
<dbReference type="InterPro" id="IPR000850">
    <property type="entry name" value="Adenylat/UMP-CMP_kin"/>
</dbReference>
<dbReference type="SUPFAM" id="SSF52540">
    <property type="entry name" value="P-loop containing nucleoside triphosphate hydrolases"/>
    <property type="match status" value="1"/>
</dbReference>
<dbReference type="CDD" id="cd01428">
    <property type="entry name" value="ADK"/>
    <property type="match status" value="1"/>
</dbReference>
<sequence>MRIVLLGPPGSGKGTQSARLTKCFEIEHLATGDMLRTEVSKTTELSLVIKKYMDKGDLVPDHLIIDMIKDKVAKPAGFL</sequence>
<evidence type="ECO:0000256" key="2">
    <source>
        <dbReference type="ARBA" id="ARBA00022741"/>
    </source>
</evidence>
<dbReference type="InterPro" id="IPR027417">
    <property type="entry name" value="P-loop_NTPase"/>
</dbReference>
<evidence type="ECO:0000256" key="3">
    <source>
        <dbReference type="ARBA" id="ARBA00022777"/>
    </source>
</evidence>
<dbReference type="Gene3D" id="3.40.50.300">
    <property type="entry name" value="P-loop containing nucleotide triphosphate hydrolases"/>
    <property type="match status" value="1"/>
</dbReference>
<evidence type="ECO:0000313" key="4">
    <source>
        <dbReference type="EMBL" id="SVC22469.1"/>
    </source>
</evidence>
<evidence type="ECO:0000256" key="1">
    <source>
        <dbReference type="ARBA" id="ARBA00022679"/>
    </source>
</evidence>
<keyword evidence="2" id="KW-0547">Nucleotide-binding</keyword>
<dbReference type="GO" id="GO:0019205">
    <property type="term" value="F:nucleobase-containing compound kinase activity"/>
    <property type="evidence" value="ECO:0007669"/>
    <property type="project" value="InterPro"/>
</dbReference>
<dbReference type="AlphaFoldDB" id="A0A382KE56"/>
<dbReference type="EMBL" id="UINC01079965">
    <property type="protein sequence ID" value="SVC22469.1"/>
    <property type="molecule type" value="Genomic_DNA"/>
</dbReference>
<keyword evidence="1" id="KW-0808">Transferase</keyword>
<dbReference type="Pfam" id="PF00406">
    <property type="entry name" value="ADK"/>
    <property type="match status" value="1"/>
</dbReference>
<reference evidence="4" key="1">
    <citation type="submission" date="2018-05" db="EMBL/GenBank/DDBJ databases">
        <authorList>
            <person name="Lanie J.A."/>
            <person name="Ng W.-L."/>
            <person name="Kazmierczak K.M."/>
            <person name="Andrzejewski T.M."/>
            <person name="Davidsen T.M."/>
            <person name="Wayne K.J."/>
            <person name="Tettelin H."/>
            <person name="Glass J.I."/>
            <person name="Rusch D."/>
            <person name="Podicherti R."/>
            <person name="Tsui H.-C.T."/>
            <person name="Winkler M.E."/>
        </authorList>
    </citation>
    <scope>NUCLEOTIDE SEQUENCE</scope>
</reference>
<organism evidence="4">
    <name type="scientific">marine metagenome</name>
    <dbReference type="NCBI Taxonomy" id="408172"/>
    <lineage>
        <taxon>unclassified sequences</taxon>
        <taxon>metagenomes</taxon>
        <taxon>ecological metagenomes</taxon>
    </lineage>
</organism>